<evidence type="ECO:0000313" key="1">
    <source>
        <dbReference type="EMBL" id="HED11875.1"/>
    </source>
</evidence>
<sequence>MSNSNDISQIRNLIFGETIDEINNKFRQVESGITDINARIAALEKELSGTQSQGEKKAADLFGEIKETRSRMEESLGALKKDLLSRIEAMEQSKTNREALAALFDRMATELKTGKSK</sequence>
<reference evidence="1" key="1">
    <citation type="journal article" date="2020" name="mSystems">
        <title>Genome- and Community-Level Interaction Insights into Carbon Utilization and Element Cycling Functions of Hydrothermarchaeota in Hydrothermal Sediment.</title>
        <authorList>
            <person name="Zhou Z."/>
            <person name="Liu Y."/>
            <person name="Xu W."/>
            <person name="Pan J."/>
            <person name="Luo Z.H."/>
            <person name="Li M."/>
        </authorList>
    </citation>
    <scope>NUCLEOTIDE SEQUENCE [LARGE SCALE GENOMIC DNA]</scope>
    <source>
        <strain evidence="1">HyVt-456</strain>
    </source>
</reference>
<organism evidence="1">
    <name type="scientific">Caldithrix abyssi</name>
    <dbReference type="NCBI Taxonomy" id="187145"/>
    <lineage>
        <taxon>Bacteria</taxon>
        <taxon>Pseudomonadati</taxon>
        <taxon>Calditrichota</taxon>
        <taxon>Calditrichia</taxon>
        <taxon>Calditrichales</taxon>
        <taxon>Calditrichaceae</taxon>
        <taxon>Caldithrix</taxon>
    </lineage>
</organism>
<dbReference type="AlphaFoldDB" id="A0A7V1LPW0"/>
<comment type="caution">
    <text evidence="1">The sequence shown here is derived from an EMBL/GenBank/DDBJ whole genome shotgun (WGS) entry which is preliminary data.</text>
</comment>
<dbReference type="Proteomes" id="UP000886005">
    <property type="component" value="Unassembled WGS sequence"/>
</dbReference>
<dbReference type="EMBL" id="DRLD01000408">
    <property type="protein sequence ID" value="HED11875.1"/>
    <property type="molecule type" value="Genomic_DNA"/>
</dbReference>
<gene>
    <name evidence="1" type="ORF">ENJ10_14390</name>
</gene>
<accession>A0A7V1LPW0</accession>
<dbReference type="Gene3D" id="1.10.287.1490">
    <property type="match status" value="1"/>
</dbReference>
<proteinExistence type="predicted"/>
<protein>
    <submittedName>
        <fullName evidence="1">Uncharacterized protein</fullName>
    </submittedName>
</protein>
<name>A0A7V1LPW0_CALAY</name>